<protein>
    <submittedName>
        <fullName evidence="1">Uncharacterized protein</fullName>
    </submittedName>
</protein>
<dbReference type="HOGENOM" id="CLU_3143743_0_0_1"/>
<proteinExistence type="predicted"/>
<organism evidence="1">
    <name type="scientific">Rhizophagus irregularis (strain DAOM 181602 / DAOM 197198 / MUCL 43194)</name>
    <name type="common">Arbuscular mycorrhizal fungus</name>
    <name type="synonym">Glomus intraradices</name>
    <dbReference type="NCBI Taxonomy" id="747089"/>
    <lineage>
        <taxon>Eukaryota</taxon>
        <taxon>Fungi</taxon>
        <taxon>Fungi incertae sedis</taxon>
        <taxon>Mucoromycota</taxon>
        <taxon>Glomeromycotina</taxon>
        <taxon>Glomeromycetes</taxon>
        <taxon>Glomerales</taxon>
        <taxon>Glomeraceae</taxon>
        <taxon>Rhizophagus</taxon>
    </lineage>
</organism>
<reference evidence="1" key="1">
    <citation type="submission" date="2013-07" db="EMBL/GenBank/DDBJ databases">
        <title>The genome of an arbuscular mycorrhizal fungus provides insights into the evolution of the oldest plant symbiosis.</title>
        <authorList>
            <consortium name="DOE Joint Genome Institute"/>
            <person name="Tisserant E."/>
            <person name="Malbreil M."/>
            <person name="Kuo A."/>
            <person name="Kohler A."/>
            <person name="Symeonidi A."/>
            <person name="Balestrini R."/>
            <person name="Charron P."/>
            <person name="Duensing N."/>
            <person name="Frei-dit-Frey N."/>
            <person name="Gianinazzi-Pearson V."/>
            <person name="Gilbert B."/>
            <person name="Handa Y."/>
            <person name="Hijri M."/>
            <person name="Kaul R."/>
            <person name="Kawaguchi M."/>
            <person name="Krajinski F."/>
            <person name="Lammers P."/>
            <person name="Lapierre D."/>
            <person name="Masclaux F.G."/>
            <person name="Murat C."/>
            <person name="Morin E."/>
            <person name="Ndikumana S."/>
            <person name="Pagni M."/>
            <person name="Petitpierre D."/>
            <person name="Requena N."/>
            <person name="Rosikiewicz P."/>
            <person name="Riley R."/>
            <person name="Saito K."/>
            <person name="San Clemente H."/>
            <person name="Shapiro H."/>
            <person name="van Tuinen D."/>
            <person name="Becard G."/>
            <person name="Bonfante P."/>
            <person name="Paszkowski U."/>
            <person name="Shachar-Hill Y."/>
            <person name="Young J.P."/>
            <person name="Sanders I.R."/>
            <person name="Henrissat B."/>
            <person name="Rensing S.A."/>
            <person name="Grigoriev I.V."/>
            <person name="Corradi N."/>
            <person name="Roux C."/>
            <person name="Martin F."/>
        </authorList>
    </citation>
    <scope>NUCLEOTIDE SEQUENCE</scope>
    <source>
        <strain evidence="1">DAOM 197198</strain>
    </source>
</reference>
<accession>U9TQP6</accession>
<dbReference type="EMBL" id="KI287074">
    <property type="protein sequence ID" value="ESA10470.1"/>
    <property type="molecule type" value="Genomic_DNA"/>
</dbReference>
<evidence type="ECO:0000313" key="1">
    <source>
        <dbReference type="EMBL" id="ESA10470.1"/>
    </source>
</evidence>
<sequence>MEAMYNALTTSVNVFVFCLGNVTNVPFTPFCLLGYESDAFLDLDFGLGY</sequence>
<name>U9TQP6_RHIID</name>
<dbReference type="AlphaFoldDB" id="U9TQP6"/>
<gene>
    <name evidence="1" type="ORF">GLOINDRAFT_29417</name>
</gene>